<keyword evidence="3 9" id="KW-0808">Transferase</keyword>
<keyword evidence="7 9" id="KW-0067">ATP-binding</keyword>
<keyword evidence="8 9" id="KW-0460">Magnesium</keyword>
<evidence type="ECO:0000256" key="1">
    <source>
        <dbReference type="ARBA" id="ARBA00009601"/>
    </source>
</evidence>
<feature type="binding site" evidence="10">
    <location>
        <position position="142"/>
    </location>
    <ligand>
        <name>ATP</name>
        <dbReference type="ChEBI" id="CHEBI:30616"/>
    </ligand>
</feature>
<keyword evidence="4 9" id="KW-0479">Metal-binding</keyword>
<dbReference type="PROSITE" id="PS50975">
    <property type="entry name" value="ATP_GRASP"/>
    <property type="match status" value="1"/>
</dbReference>
<dbReference type="InterPro" id="IPR011761">
    <property type="entry name" value="ATP-grasp"/>
</dbReference>
<comment type="similarity">
    <text evidence="1 9">Belongs to the ITPK1 family.</text>
</comment>
<dbReference type="GO" id="GO:0047325">
    <property type="term" value="F:inositol-3,4,5,6-tetrakisphosphate 1-kinase activity"/>
    <property type="evidence" value="ECO:0007669"/>
    <property type="project" value="UniProtKB-EC"/>
</dbReference>
<evidence type="ECO:0000256" key="10">
    <source>
        <dbReference type="PIRSR" id="PIRSR038186-1"/>
    </source>
</evidence>
<dbReference type="InterPro" id="IPR008656">
    <property type="entry name" value="Inositol_tetrakis-P_1-kinase"/>
</dbReference>
<dbReference type="Gene3D" id="3.30.470.20">
    <property type="entry name" value="ATP-grasp fold, B domain"/>
    <property type="match status" value="1"/>
</dbReference>
<dbReference type="EMBL" id="JAUIZM010000002">
    <property type="protein sequence ID" value="KAK1399341.1"/>
    <property type="molecule type" value="Genomic_DNA"/>
</dbReference>
<name>A0AAD8JB27_9APIA</name>
<dbReference type="Proteomes" id="UP001237642">
    <property type="component" value="Unassembled WGS sequence"/>
</dbReference>
<feature type="binding site" evidence="11">
    <location>
        <position position="264"/>
    </location>
    <ligand>
        <name>Mg(2+)</name>
        <dbReference type="ChEBI" id="CHEBI:18420"/>
        <label>1</label>
    </ligand>
</feature>
<dbReference type="Pfam" id="PF17927">
    <property type="entry name" value="Ins134_P3_kin_N"/>
    <property type="match status" value="1"/>
</dbReference>
<comment type="caution">
    <text evidence="13">The sequence shown here is derived from an EMBL/GenBank/DDBJ whole genome shotgun (WGS) entry which is preliminary data.</text>
</comment>
<comment type="subunit">
    <text evidence="2 9">Monomer.</text>
</comment>
<feature type="domain" description="ATP-grasp" evidence="12">
    <location>
        <begin position="103"/>
        <end position="310"/>
    </location>
</feature>
<dbReference type="GO" id="GO:0005737">
    <property type="term" value="C:cytoplasm"/>
    <property type="evidence" value="ECO:0007669"/>
    <property type="project" value="TreeGrafter"/>
</dbReference>
<comment type="cofactor">
    <cofactor evidence="9 11">
        <name>Mg(2+)</name>
        <dbReference type="ChEBI" id="CHEBI:18420"/>
    </cofactor>
    <text evidence="9 11">Binds 2 magnesium ions per subunit.</text>
</comment>
<reference evidence="13" key="2">
    <citation type="submission" date="2023-05" db="EMBL/GenBank/DDBJ databases">
        <authorList>
            <person name="Schelkunov M.I."/>
        </authorList>
    </citation>
    <scope>NUCLEOTIDE SEQUENCE</scope>
    <source>
        <strain evidence="13">Hsosn_3</strain>
        <tissue evidence="13">Leaf</tissue>
    </source>
</reference>
<feature type="binding site" evidence="10">
    <location>
        <position position="283"/>
    </location>
    <ligand>
        <name>1D-myo-inositol 1,3,4-trisphosphate</name>
        <dbReference type="ChEBI" id="CHEBI:58414"/>
    </ligand>
</feature>
<keyword evidence="6 9" id="KW-0418">Kinase</keyword>
<evidence type="ECO:0000256" key="6">
    <source>
        <dbReference type="ARBA" id="ARBA00022777"/>
    </source>
</evidence>
<dbReference type="GO" id="GO:0052725">
    <property type="term" value="F:inositol-1,3,4-trisphosphate 6-kinase activity"/>
    <property type="evidence" value="ECO:0007669"/>
    <property type="project" value="InterPro"/>
</dbReference>
<dbReference type="PIRSF" id="PIRSF038186">
    <property type="entry name" value="ITPK"/>
    <property type="match status" value="1"/>
</dbReference>
<evidence type="ECO:0000256" key="9">
    <source>
        <dbReference type="PIRNR" id="PIRNR038186"/>
    </source>
</evidence>
<feature type="binding site" evidence="11">
    <location>
        <position position="283"/>
    </location>
    <ligand>
        <name>Mg(2+)</name>
        <dbReference type="ChEBI" id="CHEBI:18420"/>
        <label>2</label>
    </ligand>
</feature>
<evidence type="ECO:0000256" key="5">
    <source>
        <dbReference type="ARBA" id="ARBA00022741"/>
    </source>
</evidence>
<evidence type="ECO:0000256" key="7">
    <source>
        <dbReference type="ARBA" id="ARBA00022840"/>
    </source>
</evidence>
<evidence type="ECO:0000313" key="14">
    <source>
        <dbReference type="Proteomes" id="UP001237642"/>
    </source>
</evidence>
<feature type="binding site" evidence="10">
    <location>
        <position position="185"/>
    </location>
    <ligand>
        <name>1D-myo-inositol 1,3,4-trisphosphate</name>
        <dbReference type="ChEBI" id="CHEBI:58414"/>
    </ligand>
</feature>
<gene>
    <name evidence="13" type="ORF">POM88_009204</name>
</gene>
<evidence type="ECO:0000256" key="4">
    <source>
        <dbReference type="ARBA" id="ARBA00022723"/>
    </source>
</evidence>
<comment type="function">
    <text evidence="9">Kinase that can phosphorylate various inositol polyphosphate such as Ins(3,4,5,6)P4 or Ins(1,3,4)P3.</text>
</comment>
<keyword evidence="5 9" id="KW-0547">Nucleotide-binding</keyword>
<dbReference type="GO" id="GO:0032957">
    <property type="term" value="P:inositol trisphosphate metabolic process"/>
    <property type="evidence" value="ECO:0007669"/>
    <property type="project" value="InterPro"/>
</dbReference>
<feature type="binding site" evidence="10">
    <location>
        <begin position="174"/>
        <end position="185"/>
    </location>
    <ligand>
        <name>ATP</name>
        <dbReference type="ChEBI" id="CHEBI:30616"/>
    </ligand>
</feature>
<feature type="binding site" evidence="10">
    <location>
        <position position="153"/>
    </location>
    <ligand>
        <name>1D-myo-inositol 1,3,4-trisphosphate</name>
        <dbReference type="ChEBI" id="CHEBI:58414"/>
    </ligand>
</feature>
<accession>A0AAD8JB27</accession>
<dbReference type="AlphaFoldDB" id="A0AAD8JB27"/>
<dbReference type="SUPFAM" id="SSF56059">
    <property type="entry name" value="Glutathione synthetase ATP-binding domain-like"/>
    <property type="match status" value="1"/>
</dbReference>
<evidence type="ECO:0000256" key="3">
    <source>
        <dbReference type="ARBA" id="ARBA00022679"/>
    </source>
</evidence>
<evidence type="ECO:0000256" key="2">
    <source>
        <dbReference type="ARBA" id="ARBA00011245"/>
    </source>
</evidence>
<dbReference type="InterPro" id="IPR040464">
    <property type="entry name" value="InsP(3)kin_ATP-grasp"/>
</dbReference>
<keyword evidence="14" id="KW-1185">Reference proteome</keyword>
<dbReference type="Pfam" id="PF05770">
    <property type="entry name" value="Ins134_P3_kin"/>
    <property type="match status" value="1"/>
</dbReference>
<dbReference type="PANTHER" id="PTHR14217">
    <property type="entry name" value="INOSITOL-TETRAKISPHOSPHATE 1-KINASE"/>
    <property type="match status" value="1"/>
</dbReference>
<dbReference type="GO" id="GO:0000287">
    <property type="term" value="F:magnesium ion binding"/>
    <property type="evidence" value="ECO:0007669"/>
    <property type="project" value="InterPro"/>
</dbReference>
<dbReference type="GO" id="GO:0052726">
    <property type="term" value="F:inositol-1,3,4-trisphosphate 5-kinase activity"/>
    <property type="evidence" value="ECO:0007669"/>
    <property type="project" value="InterPro"/>
</dbReference>
<dbReference type="GO" id="GO:0005524">
    <property type="term" value="F:ATP binding"/>
    <property type="evidence" value="ECO:0007669"/>
    <property type="project" value="UniProtKB-UniRule"/>
</dbReference>
<sequence length="327" mass="36312">MSGESKRLRVGYALEPKKIKTFITLSLLTHTHSQGIDLIQIDPTKPLTQPQPPYDVIIHKLHSTEWNQQLLNFSSQNPKTLVIDSPLAIQRLHDRVSMLDVVAELNLSPSVTTPKQVFVYDSKSLFDSVSNDLKFKFPIIAKPLVADGTANSHNMALVFNKNGVKSLEPPIVLQEFVNHGGVIFKVYVVGNYVQCVKRSSLPDICEEDMERLGDVMPFSQISNLNSSGYKVGVGDDVEMPSLSFVDQVAKALGKGLKLNLFNFDMIRDANGGDCARYYVIDINYFPGYAKMPSYESVLADFFKDIVKQNSVAVLPNGQGSNNREVPS</sequence>
<feature type="binding site" evidence="10">
    <location>
        <position position="200"/>
    </location>
    <ligand>
        <name>ATP</name>
        <dbReference type="ChEBI" id="CHEBI:30616"/>
    </ligand>
</feature>
<feature type="binding site" evidence="10">
    <location>
        <position position="287"/>
    </location>
    <ligand>
        <name>1D-myo-inositol 1,3,4-trisphosphate</name>
        <dbReference type="ChEBI" id="CHEBI:58414"/>
    </ligand>
</feature>
<feature type="binding site" evidence="10">
    <location>
        <position position="18"/>
    </location>
    <ligand>
        <name>1D-myo-inositol 1,3,4-trisphosphate</name>
        <dbReference type="ChEBI" id="CHEBI:58414"/>
    </ligand>
</feature>
<evidence type="ECO:0000313" key="13">
    <source>
        <dbReference type="EMBL" id="KAK1399341.1"/>
    </source>
</evidence>
<dbReference type="EC" id="2.7.1.134" evidence="9"/>
<protein>
    <recommendedName>
        <fullName evidence="9">Inositol-tetrakisphosphate 1-kinase</fullName>
        <ecNumber evidence="9">2.7.1.134</ecNumber>
    </recommendedName>
</protein>
<evidence type="ECO:0000256" key="8">
    <source>
        <dbReference type="ARBA" id="ARBA00022842"/>
    </source>
</evidence>
<reference evidence="13" key="1">
    <citation type="submission" date="2023-02" db="EMBL/GenBank/DDBJ databases">
        <title>Genome of toxic invasive species Heracleum sosnowskyi carries increased number of genes despite the absence of recent whole-genome duplications.</title>
        <authorList>
            <person name="Schelkunov M."/>
            <person name="Shtratnikova V."/>
            <person name="Makarenko M."/>
            <person name="Klepikova A."/>
            <person name="Omelchenko D."/>
            <person name="Novikova G."/>
            <person name="Obukhova E."/>
            <person name="Bogdanov V."/>
            <person name="Penin A."/>
            <person name="Logacheva M."/>
        </authorList>
    </citation>
    <scope>NUCLEOTIDE SEQUENCE</scope>
    <source>
        <strain evidence="13">Hsosn_3</strain>
        <tissue evidence="13">Leaf</tissue>
    </source>
</reference>
<dbReference type="PANTHER" id="PTHR14217:SF24">
    <property type="entry name" value="INOSITOL-TETRAKISPHOSPHATE 1-KINASE 1"/>
    <property type="match status" value="1"/>
</dbReference>
<organism evidence="13 14">
    <name type="scientific">Heracleum sosnowskyi</name>
    <dbReference type="NCBI Taxonomy" id="360622"/>
    <lineage>
        <taxon>Eukaryota</taxon>
        <taxon>Viridiplantae</taxon>
        <taxon>Streptophyta</taxon>
        <taxon>Embryophyta</taxon>
        <taxon>Tracheophyta</taxon>
        <taxon>Spermatophyta</taxon>
        <taxon>Magnoliopsida</taxon>
        <taxon>eudicotyledons</taxon>
        <taxon>Gunneridae</taxon>
        <taxon>Pentapetalae</taxon>
        <taxon>asterids</taxon>
        <taxon>campanulids</taxon>
        <taxon>Apiales</taxon>
        <taxon>Apiaceae</taxon>
        <taxon>Apioideae</taxon>
        <taxon>apioid superclade</taxon>
        <taxon>Tordylieae</taxon>
        <taxon>Tordyliinae</taxon>
        <taxon>Heracleum</taxon>
    </lineage>
</organism>
<comment type="catalytic activity">
    <reaction evidence="9">
        <text>1D-myo-inositol 3,4,5,6-tetrakisphosphate + ATP = 1D-myo-inositol 1,3,4,5,6-pentakisphosphate + ADP + H(+)</text>
        <dbReference type="Rhea" id="RHEA:12452"/>
        <dbReference type="ChEBI" id="CHEBI:15378"/>
        <dbReference type="ChEBI" id="CHEBI:30616"/>
        <dbReference type="ChEBI" id="CHEBI:57539"/>
        <dbReference type="ChEBI" id="CHEBI:57733"/>
        <dbReference type="ChEBI" id="CHEBI:456216"/>
        <dbReference type="EC" id="2.7.1.134"/>
    </reaction>
</comment>
<dbReference type="InterPro" id="IPR041429">
    <property type="entry name" value="ITPK1_N"/>
</dbReference>
<feature type="binding site" evidence="11">
    <location>
        <position position="281"/>
    </location>
    <ligand>
        <name>Mg(2+)</name>
        <dbReference type="ChEBI" id="CHEBI:18420"/>
        <label>1</label>
    </ligand>
</feature>
<feature type="binding site" evidence="11">
    <location>
        <position position="281"/>
    </location>
    <ligand>
        <name>Mg(2+)</name>
        <dbReference type="ChEBI" id="CHEBI:18420"/>
        <label>2</label>
    </ligand>
</feature>
<feature type="binding site" evidence="10">
    <location>
        <position position="60"/>
    </location>
    <ligand>
        <name>1D-myo-inositol 1,3,4-trisphosphate</name>
        <dbReference type="ChEBI" id="CHEBI:58414"/>
    </ligand>
</feature>
<feature type="binding site" evidence="10">
    <location>
        <position position="95"/>
    </location>
    <ligand>
        <name>ATP</name>
        <dbReference type="ChEBI" id="CHEBI:30616"/>
    </ligand>
</feature>
<evidence type="ECO:0000259" key="12">
    <source>
        <dbReference type="PROSITE" id="PS50975"/>
    </source>
</evidence>
<evidence type="ECO:0000256" key="11">
    <source>
        <dbReference type="PIRSR" id="PIRSR038186-2"/>
    </source>
</evidence>
<proteinExistence type="inferred from homology"/>